<dbReference type="EMBL" id="CZCU02000106">
    <property type="protein sequence ID" value="VXD14975.1"/>
    <property type="molecule type" value="Genomic_DNA"/>
</dbReference>
<organism evidence="2 3">
    <name type="scientific">Planktothrix serta PCC 8927</name>
    <dbReference type="NCBI Taxonomy" id="671068"/>
    <lineage>
        <taxon>Bacteria</taxon>
        <taxon>Bacillati</taxon>
        <taxon>Cyanobacteriota</taxon>
        <taxon>Cyanophyceae</taxon>
        <taxon>Oscillatoriophycideae</taxon>
        <taxon>Oscillatoriales</taxon>
        <taxon>Microcoleaceae</taxon>
        <taxon>Planktothrix</taxon>
    </lineage>
</organism>
<feature type="compositionally biased region" description="Polar residues" evidence="1">
    <location>
        <begin position="1"/>
        <end position="15"/>
    </location>
</feature>
<protein>
    <recommendedName>
        <fullName evidence="4">HEAT repeat domain-containing protein</fullName>
    </recommendedName>
</protein>
<dbReference type="Proteomes" id="UP000184550">
    <property type="component" value="Unassembled WGS sequence"/>
</dbReference>
<accession>A0A7Z9BN90</accession>
<comment type="caution">
    <text evidence="2">The sequence shown here is derived from an EMBL/GenBank/DDBJ whole genome shotgun (WGS) entry which is preliminary data.</text>
</comment>
<feature type="region of interest" description="Disordered" evidence="1">
    <location>
        <begin position="1"/>
        <end position="20"/>
    </location>
</feature>
<reference evidence="2" key="1">
    <citation type="submission" date="2019-10" db="EMBL/GenBank/DDBJ databases">
        <authorList>
            <consortium name="Genoscope - CEA"/>
            <person name="William W."/>
        </authorList>
    </citation>
    <scope>NUCLEOTIDE SEQUENCE [LARGE SCALE GENOMIC DNA]</scope>
    <source>
        <strain evidence="2">BBR_PRJEB10992</strain>
    </source>
</reference>
<sequence length="172" mass="19357">MPVSKPQNQTQTSPVPNADGLSWYTVPETVKQLLVLASTHWNNPELADGYINQALAIADEDPDVLVSAYRYFFYTHNDPLALQVATKVLEMVKRIELLPEDWVQLKPILTARLDDPNIRLYINAYAASGLIRARLGDIEIAKQIATQVSEIEKRNEFGGNVVRNILENPDED</sequence>
<keyword evidence="3" id="KW-1185">Reference proteome</keyword>
<dbReference type="RefSeq" id="WP_083619082.1">
    <property type="nucleotide sequence ID" value="NZ_LR734850.1"/>
</dbReference>
<dbReference type="InterPro" id="IPR011990">
    <property type="entry name" value="TPR-like_helical_dom_sf"/>
</dbReference>
<dbReference type="OrthoDB" id="511267at2"/>
<evidence type="ECO:0000313" key="2">
    <source>
        <dbReference type="EMBL" id="VXD14975.1"/>
    </source>
</evidence>
<evidence type="ECO:0000256" key="1">
    <source>
        <dbReference type="SAM" id="MobiDB-lite"/>
    </source>
</evidence>
<evidence type="ECO:0008006" key="4">
    <source>
        <dbReference type="Google" id="ProtNLM"/>
    </source>
</evidence>
<dbReference type="AlphaFoldDB" id="A0A7Z9BN90"/>
<gene>
    <name evidence="2" type="ORF">PL8927_330083</name>
</gene>
<evidence type="ECO:0000313" key="3">
    <source>
        <dbReference type="Proteomes" id="UP000184550"/>
    </source>
</evidence>
<proteinExistence type="predicted"/>
<dbReference type="Gene3D" id="1.25.40.10">
    <property type="entry name" value="Tetratricopeptide repeat domain"/>
    <property type="match status" value="1"/>
</dbReference>
<name>A0A7Z9BN90_9CYAN</name>